<evidence type="ECO:0000256" key="1">
    <source>
        <dbReference type="ARBA" id="ARBA00022491"/>
    </source>
</evidence>
<proteinExistence type="predicted"/>
<protein>
    <submittedName>
        <fullName evidence="5">TetR/AcrR family transcriptional regulator C-terminal domain-containing protein</fullName>
    </submittedName>
</protein>
<keyword evidence="6" id="KW-1185">Reference proteome</keyword>
<evidence type="ECO:0000313" key="5">
    <source>
        <dbReference type="EMBL" id="MBL4953701.1"/>
    </source>
</evidence>
<evidence type="ECO:0000313" key="6">
    <source>
        <dbReference type="Proteomes" id="UP000623967"/>
    </source>
</evidence>
<reference evidence="5 6" key="1">
    <citation type="submission" date="2021-01" db="EMBL/GenBank/DDBJ databases">
        <title>Genome public.</title>
        <authorList>
            <person name="Liu C."/>
            <person name="Sun Q."/>
        </authorList>
    </citation>
    <scope>NUCLEOTIDE SEQUENCE [LARGE SCALE GENOMIC DNA]</scope>
    <source>
        <strain evidence="5 6">YIM B02564</strain>
    </source>
</reference>
<comment type="caution">
    <text evidence="5">The sequence shown here is derived from an EMBL/GenBank/DDBJ whole genome shotgun (WGS) entry which is preliminary data.</text>
</comment>
<dbReference type="Pfam" id="PF14278">
    <property type="entry name" value="TetR_C_8"/>
    <property type="match status" value="1"/>
</dbReference>
<dbReference type="PANTHER" id="PTHR43479">
    <property type="entry name" value="ACREF/ENVCD OPERON REPRESSOR-RELATED"/>
    <property type="match status" value="1"/>
</dbReference>
<dbReference type="Gene3D" id="1.10.357.10">
    <property type="entry name" value="Tetracycline Repressor, domain 2"/>
    <property type="match status" value="1"/>
</dbReference>
<name>A0ABS1TQV4_9BACI</name>
<keyword evidence="1" id="KW-0678">Repressor</keyword>
<feature type="DNA-binding region" description="H-T-H motif" evidence="3">
    <location>
        <begin position="34"/>
        <end position="53"/>
    </location>
</feature>
<dbReference type="RefSeq" id="WP_202654962.1">
    <property type="nucleotide sequence ID" value="NZ_JAESWB010000233.1"/>
</dbReference>
<keyword evidence="2 3" id="KW-0238">DNA-binding</keyword>
<dbReference type="SUPFAM" id="SSF46689">
    <property type="entry name" value="Homeodomain-like"/>
    <property type="match status" value="1"/>
</dbReference>
<dbReference type="InterPro" id="IPR009057">
    <property type="entry name" value="Homeodomain-like_sf"/>
</dbReference>
<dbReference type="Pfam" id="PF00440">
    <property type="entry name" value="TetR_N"/>
    <property type="match status" value="1"/>
</dbReference>
<gene>
    <name evidence="5" type="ORF">JK635_16045</name>
</gene>
<feature type="domain" description="HTH tetR-type" evidence="4">
    <location>
        <begin position="11"/>
        <end position="71"/>
    </location>
</feature>
<dbReference type="Proteomes" id="UP000623967">
    <property type="component" value="Unassembled WGS sequence"/>
</dbReference>
<dbReference type="EMBL" id="JAESWB010000233">
    <property type="protein sequence ID" value="MBL4953701.1"/>
    <property type="molecule type" value="Genomic_DNA"/>
</dbReference>
<dbReference type="InterPro" id="IPR050624">
    <property type="entry name" value="HTH-type_Tx_Regulator"/>
</dbReference>
<evidence type="ECO:0000256" key="2">
    <source>
        <dbReference type="ARBA" id="ARBA00023125"/>
    </source>
</evidence>
<evidence type="ECO:0000259" key="4">
    <source>
        <dbReference type="PROSITE" id="PS50977"/>
    </source>
</evidence>
<dbReference type="PRINTS" id="PR00455">
    <property type="entry name" value="HTHTETR"/>
</dbReference>
<dbReference type="PANTHER" id="PTHR43479:SF7">
    <property type="entry name" value="TETR-FAMILY TRANSCRIPTIONAL REGULATOR"/>
    <property type="match status" value="1"/>
</dbReference>
<dbReference type="PROSITE" id="PS50977">
    <property type="entry name" value="HTH_TETR_2"/>
    <property type="match status" value="1"/>
</dbReference>
<dbReference type="InterPro" id="IPR039532">
    <property type="entry name" value="TetR_C_Firmicutes"/>
</dbReference>
<sequence>MYHKNEDLRVQRTKEAIRNAFVELIEENGYEAITIKDITKRAKINRGTFYAHYQDKFELMETFKEKILSDLLTMVKVNLPNSIAEYKGNSSLKTPYVTAVTIFEYLNKNYKLFNVILNSSGNMAFQKELQKIIWRMLIENGPEALIDEDNLLVPADYLTSYVASAHLGIIQQWLGNGRKESPEEMAHILSVITVCGPFYAAGFKNESFEGKVDGV</sequence>
<accession>A0ABS1TQV4</accession>
<evidence type="ECO:0000256" key="3">
    <source>
        <dbReference type="PROSITE-ProRule" id="PRU00335"/>
    </source>
</evidence>
<dbReference type="InterPro" id="IPR001647">
    <property type="entry name" value="HTH_TetR"/>
</dbReference>
<organism evidence="5 6">
    <name type="scientific">Neobacillus paridis</name>
    <dbReference type="NCBI Taxonomy" id="2803862"/>
    <lineage>
        <taxon>Bacteria</taxon>
        <taxon>Bacillati</taxon>
        <taxon>Bacillota</taxon>
        <taxon>Bacilli</taxon>
        <taxon>Bacillales</taxon>
        <taxon>Bacillaceae</taxon>
        <taxon>Neobacillus</taxon>
    </lineage>
</organism>